<sequence>MRPEREREKKKKKESRIHSCCKKESAERKQKDLPAKKPATLPVSLDLSMSVSRPSPSLARRHCSVAFSWPIHRRTLASVVSSRRHPYWQRSPVLFDCLAHLKLAISAQLSVWFFLTPSHRPLPLAQTFKFRCRLAADSKVSDRLFFPSGASSGTTSLGFKGPSGDDARHHGMVPSLQIHTQTMQRFDCMGRLGDTLL</sequence>
<reference evidence="2" key="1">
    <citation type="submission" date="2022-04" db="EMBL/GenBank/DDBJ databases">
        <title>Carnegiea gigantea Genome sequencing and assembly v2.</title>
        <authorList>
            <person name="Copetti D."/>
            <person name="Sanderson M.J."/>
            <person name="Burquez A."/>
            <person name="Wojciechowski M.F."/>
        </authorList>
    </citation>
    <scope>NUCLEOTIDE SEQUENCE</scope>
    <source>
        <strain evidence="2">SGP5-SGP5p</strain>
        <tissue evidence="2">Aerial part</tissue>
    </source>
</reference>
<organism evidence="2 3">
    <name type="scientific">Carnegiea gigantea</name>
    <dbReference type="NCBI Taxonomy" id="171969"/>
    <lineage>
        <taxon>Eukaryota</taxon>
        <taxon>Viridiplantae</taxon>
        <taxon>Streptophyta</taxon>
        <taxon>Embryophyta</taxon>
        <taxon>Tracheophyta</taxon>
        <taxon>Spermatophyta</taxon>
        <taxon>Magnoliopsida</taxon>
        <taxon>eudicotyledons</taxon>
        <taxon>Gunneridae</taxon>
        <taxon>Pentapetalae</taxon>
        <taxon>Caryophyllales</taxon>
        <taxon>Cactineae</taxon>
        <taxon>Cactaceae</taxon>
        <taxon>Cactoideae</taxon>
        <taxon>Echinocereeae</taxon>
        <taxon>Carnegiea</taxon>
    </lineage>
</organism>
<feature type="compositionally biased region" description="Basic and acidic residues" evidence="1">
    <location>
        <begin position="21"/>
        <end position="35"/>
    </location>
</feature>
<evidence type="ECO:0000313" key="2">
    <source>
        <dbReference type="EMBL" id="KAJ8440997.1"/>
    </source>
</evidence>
<accession>A0A9Q1QG75</accession>
<protein>
    <submittedName>
        <fullName evidence="2">Uncharacterized protein</fullName>
    </submittedName>
</protein>
<keyword evidence="3" id="KW-1185">Reference proteome</keyword>
<dbReference type="EMBL" id="JAKOGI010000179">
    <property type="protein sequence ID" value="KAJ8440997.1"/>
    <property type="molecule type" value="Genomic_DNA"/>
</dbReference>
<evidence type="ECO:0000313" key="3">
    <source>
        <dbReference type="Proteomes" id="UP001153076"/>
    </source>
</evidence>
<dbReference type="Proteomes" id="UP001153076">
    <property type="component" value="Unassembled WGS sequence"/>
</dbReference>
<gene>
    <name evidence="2" type="ORF">Cgig2_021361</name>
</gene>
<comment type="caution">
    <text evidence="2">The sequence shown here is derived from an EMBL/GenBank/DDBJ whole genome shotgun (WGS) entry which is preliminary data.</text>
</comment>
<dbReference type="AlphaFoldDB" id="A0A9Q1QG75"/>
<evidence type="ECO:0000256" key="1">
    <source>
        <dbReference type="SAM" id="MobiDB-lite"/>
    </source>
</evidence>
<name>A0A9Q1QG75_9CARY</name>
<feature type="region of interest" description="Disordered" evidence="1">
    <location>
        <begin position="1"/>
        <end position="36"/>
    </location>
</feature>
<proteinExistence type="predicted"/>